<comment type="function">
    <text evidence="13">Catalyzes the conversion of dethiobiotin (DTB) to biotin by the insertion of a sulfur atom into dethiobiotin via a radical-based mechanism.</text>
</comment>
<comment type="cofactor">
    <cofactor evidence="13">
        <name>[4Fe-4S] cluster</name>
        <dbReference type="ChEBI" id="CHEBI:49883"/>
    </cofactor>
    <text evidence="13">Binds 1 [4Fe-4S] cluster. The cluster is coordinated with 3 cysteines and an exchangeable S-adenosyl-L-methionine.</text>
</comment>
<evidence type="ECO:0000256" key="3">
    <source>
        <dbReference type="ARBA" id="ARBA00012236"/>
    </source>
</evidence>
<dbReference type="SFLD" id="SFLDG01278">
    <property type="entry name" value="biotin_synthase_like"/>
    <property type="match status" value="1"/>
</dbReference>
<gene>
    <name evidence="13 15" type="primary">bioB</name>
    <name evidence="15" type="ORF">MU846_05735</name>
</gene>
<dbReference type="GO" id="GO:0004076">
    <property type="term" value="F:biotin synthase activity"/>
    <property type="evidence" value="ECO:0007669"/>
    <property type="project" value="UniProtKB-EC"/>
</dbReference>
<keyword evidence="7 13" id="KW-0001">2Fe-2S</keyword>
<accession>A0ABT0E6F6</accession>
<dbReference type="EMBL" id="JALKII010000002">
    <property type="protein sequence ID" value="MCK0537207.1"/>
    <property type="molecule type" value="Genomic_DNA"/>
</dbReference>
<proteinExistence type="inferred from homology"/>
<comment type="cofactor">
    <cofactor evidence="13">
        <name>[2Fe-2S] cluster</name>
        <dbReference type="ChEBI" id="CHEBI:190135"/>
    </cofactor>
    <text evidence="13">Binds 1 [2Fe-2S] cluster. The cluster is coordinated with 3 cysteines and 1 arginine.</text>
</comment>
<evidence type="ECO:0000256" key="8">
    <source>
        <dbReference type="ARBA" id="ARBA00022723"/>
    </source>
</evidence>
<dbReference type="SFLD" id="SFLDS00029">
    <property type="entry name" value="Radical_SAM"/>
    <property type="match status" value="1"/>
</dbReference>
<feature type="binding site" evidence="13">
    <location>
        <position position="202"/>
    </location>
    <ligand>
        <name>[2Fe-2S] cluster</name>
        <dbReference type="ChEBI" id="CHEBI:190135"/>
    </ligand>
</feature>
<dbReference type="SMART" id="SM00876">
    <property type="entry name" value="BATS"/>
    <property type="match status" value="1"/>
</dbReference>
<keyword evidence="4 13" id="KW-0004">4Fe-4S</keyword>
<dbReference type="InterPro" id="IPR013785">
    <property type="entry name" value="Aldolase_TIM"/>
</dbReference>
<dbReference type="RefSeq" id="WP_246950079.1">
    <property type="nucleotide sequence ID" value="NZ_JALKII010000002.1"/>
</dbReference>
<evidence type="ECO:0000256" key="9">
    <source>
        <dbReference type="ARBA" id="ARBA00022756"/>
    </source>
</evidence>
<feature type="binding site" evidence="13">
    <location>
        <position position="111"/>
    </location>
    <ligand>
        <name>[2Fe-2S] cluster</name>
        <dbReference type="ChEBI" id="CHEBI:190135"/>
    </ligand>
</feature>
<evidence type="ECO:0000313" key="15">
    <source>
        <dbReference type="EMBL" id="MCK0537207.1"/>
    </source>
</evidence>
<evidence type="ECO:0000256" key="7">
    <source>
        <dbReference type="ARBA" id="ARBA00022714"/>
    </source>
</evidence>
<organism evidence="15 16">
    <name type="scientific">Alcanivorax quisquiliarum</name>
    <dbReference type="NCBI Taxonomy" id="2933565"/>
    <lineage>
        <taxon>Bacteria</taxon>
        <taxon>Pseudomonadati</taxon>
        <taxon>Pseudomonadota</taxon>
        <taxon>Gammaproteobacteria</taxon>
        <taxon>Oceanospirillales</taxon>
        <taxon>Alcanivoracaceae</taxon>
        <taxon>Alcanivorax</taxon>
    </lineage>
</organism>
<keyword evidence="10 13" id="KW-0408">Iron</keyword>
<evidence type="ECO:0000256" key="6">
    <source>
        <dbReference type="ARBA" id="ARBA00022691"/>
    </source>
</evidence>
<evidence type="ECO:0000313" key="16">
    <source>
        <dbReference type="Proteomes" id="UP001165524"/>
    </source>
</evidence>
<dbReference type="InterPro" id="IPR006638">
    <property type="entry name" value="Elp3/MiaA/NifB-like_rSAM"/>
</dbReference>
<dbReference type="InterPro" id="IPR024177">
    <property type="entry name" value="Biotin_synthase"/>
</dbReference>
<evidence type="ECO:0000256" key="5">
    <source>
        <dbReference type="ARBA" id="ARBA00022679"/>
    </source>
</evidence>
<dbReference type="PIRSF" id="PIRSF001619">
    <property type="entry name" value="Biotin_synth"/>
    <property type="match status" value="1"/>
</dbReference>
<dbReference type="Proteomes" id="UP001165524">
    <property type="component" value="Unassembled WGS sequence"/>
</dbReference>
<feature type="binding site" evidence="13">
    <location>
        <position position="67"/>
    </location>
    <ligand>
        <name>[4Fe-4S] cluster</name>
        <dbReference type="ChEBI" id="CHEBI:49883"/>
        <note>4Fe-4S-S-AdoMet</note>
    </ligand>
</feature>
<feature type="binding site" evidence="13">
    <location>
        <position position="274"/>
    </location>
    <ligand>
        <name>[2Fe-2S] cluster</name>
        <dbReference type="ChEBI" id="CHEBI:190135"/>
    </ligand>
</feature>
<comment type="catalytic activity">
    <reaction evidence="12 13">
        <text>(4R,5S)-dethiobiotin + (sulfur carrier)-SH + 2 reduced [2Fe-2S]-[ferredoxin] + 2 S-adenosyl-L-methionine = (sulfur carrier)-H + biotin + 2 5'-deoxyadenosine + 2 L-methionine + 2 oxidized [2Fe-2S]-[ferredoxin]</text>
        <dbReference type="Rhea" id="RHEA:22060"/>
        <dbReference type="Rhea" id="RHEA-COMP:10000"/>
        <dbReference type="Rhea" id="RHEA-COMP:10001"/>
        <dbReference type="Rhea" id="RHEA-COMP:14737"/>
        <dbReference type="Rhea" id="RHEA-COMP:14739"/>
        <dbReference type="ChEBI" id="CHEBI:17319"/>
        <dbReference type="ChEBI" id="CHEBI:29917"/>
        <dbReference type="ChEBI" id="CHEBI:33737"/>
        <dbReference type="ChEBI" id="CHEBI:33738"/>
        <dbReference type="ChEBI" id="CHEBI:57586"/>
        <dbReference type="ChEBI" id="CHEBI:57844"/>
        <dbReference type="ChEBI" id="CHEBI:59789"/>
        <dbReference type="ChEBI" id="CHEBI:64428"/>
        <dbReference type="ChEBI" id="CHEBI:149473"/>
        <dbReference type="EC" id="2.8.1.6"/>
    </reaction>
</comment>
<keyword evidence="6 13" id="KW-0949">S-adenosyl-L-methionine</keyword>
<dbReference type="CDD" id="cd01335">
    <property type="entry name" value="Radical_SAM"/>
    <property type="match status" value="1"/>
</dbReference>
<evidence type="ECO:0000259" key="14">
    <source>
        <dbReference type="PROSITE" id="PS51918"/>
    </source>
</evidence>
<feature type="binding site" evidence="13">
    <location>
        <position position="142"/>
    </location>
    <ligand>
        <name>[2Fe-2S] cluster</name>
        <dbReference type="ChEBI" id="CHEBI:190135"/>
    </ligand>
</feature>
<comment type="similarity">
    <text evidence="2 13">Belongs to the radical SAM superfamily. Biotin synthase family.</text>
</comment>
<dbReference type="Pfam" id="PF04055">
    <property type="entry name" value="Radical_SAM"/>
    <property type="match status" value="1"/>
</dbReference>
<dbReference type="NCBIfam" id="TIGR00433">
    <property type="entry name" value="bioB"/>
    <property type="match status" value="1"/>
</dbReference>
<protein>
    <recommendedName>
        <fullName evidence="3 13">Biotin synthase</fullName>
        <ecNumber evidence="3 13">2.8.1.6</ecNumber>
    </recommendedName>
</protein>
<comment type="caution">
    <text evidence="15">The sequence shown here is derived from an EMBL/GenBank/DDBJ whole genome shotgun (WGS) entry which is preliminary data.</text>
</comment>
<feature type="binding site" evidence="13">
    <location>
        <position position="74"/>
    </location>
    <ligand>
        <name>[4Fe-4S] cluster</name>
        <dbReference type="ChEBI" id="CHEBI:49883"/>
        <note>4Fe-4S-S-AdoMet</note>
    </ligand>
</feature>
<dbReference type="InterPro" id="IPR007197">
    <property type="entry name" value="rSAM"/>
</dbReference>
<dbReference type="SUPFAM" id="SSF102114">
    <property type="entry name" value="Radical SAM enzymes"/>
    <property type="match status" value="1"/>
</dbReference>
<keyword evidence="11 13" id="KW-0411">Iron-sulfur</keyword>
<dbReference type="PROSITE" id="PS51918">
    <property type="entry name" value="RADICAL_SAM"/>
    <property type="match status" value="1"/>
</dbReference>
<evidence type="ECO:0000256" key="2">
    <source>
        <dbReference type="ARBA" id="ARBA00010765"/>
    </source>
</evidence>
<dbReference type="EC" id="2.8.1.6" evidence="3 13"/>
<dbReference type="SFLD" id="SFLDG01060">
    <property type="entry name" value="BATS_domain_containing"/>
    <property type="match status" value="1"/>
</dbReference>
<reference evidence="15" key="1">
    <citation type="submission" date="2022-04" db="EMBL/GenBank/DDBJ databases">
        <title>Alcanivorax sp. CY1518 draft genome sequence.</title>
        <authorList>
            <person name="Zhao G."/>
            <person name="An M."/>
        </authorList>
    </citation>
    <scope>NUCLEOTIDE SEQUENCE</scope>
    <source>
        <strain evidence="15">CY1518</strain>
    </source>
</reference>
<dbReference type="Pfam" id="PF06968">
    <property type="entry name" value="BATS"/>
    <property type="match status" value="1"/>
</dbReference>
<keyword evidence="16" id="KW-1185">Reference proteome</keyword>
<evidence type="ECO:0000256" key="1">
    <source>
        <dbReference type="ARBA" id="ARBA00004942"/>
    </source>
</evidence>
<name>A0ABT0E6F6_9GAMM</name>
<sequence length="374" mass="41973">MNAEALNLPTTFAMAPVRHDWAREEIQALFDLPFNDLLFRAATVHRQYFDPNAVQVSTLLSIKTGACPEDCKYCSQSGHHNTELEKEKLLEVQKVVAEAREAKQKGASRFCMGAAWRSPRAKDMPYVLEMVRQVKSLGMETCMTLGMLDQEQAEALADAGLDYYNHNLDTSPEYYGKVITTRTYDDRLNTLANVRDAGMKICCGGIVGMGEGRQDRVGLLQQLANLPHHPESVPINMLVKIEGTPLANVDDLDPFEFVRTIAVARILMPQSFVRLSAGRQEMNDQTQALCFMAGANSIFYGERLLTTDNPEADHDRELFRRLGIHPLELLGDYSDEAAEDALQRQIAEQEAEEQGLFYDAMSRRPAKPVLDKRA</sequence>
<evidence type="ECO:0000256" key="10">
    <source>
        <dbReference type="ARBA" id="ARBA00023004"/>
    </source>
</evidence>
<feature type="domain" description="Radical SAM core" evidence="14">
    <location>
        <begin position="52"/>
        <end position="279"/>
    </location>
</feature>
<dbReference type="InterPro" id="IPR058240">
    <property type="entry name" value="rSAM_sf"/>
</dbReference>
<evidence type="ECO:0000256" key="4">
    <source>
        <dbReference type="ARBA" id="ARBA00022485"/>
    </source>
</evidence>
<comment type="pathway">
    <text evidence="1 13">Cofactor biosynthesis; biotin biosynthesis; biotin from 7,8-diaminononanoate: step 2/2.</text>
</comment>
<evidence type="ECO:0000256" key="11">
    <source>
        <dbReference type="ARBA" id="ARBA00023014"/>
    </source>
</evidence>
<keyword evidence="8 13" id="KW-0479">Metal-binding</keyword>
<dbReference type="Gene3D" id="3.20.20.70">
    <property type="entry name" value="Aldolase class I"/>
    <property type="match status" value="1"/>
</dbReference>
<dbReference type="SFLD" id="SFLDF00272">
    <property type="entry name" value="biotin_synthase"/>
    <property type="match status" value="1"/>
</dbReference>
<dbReference type="HAMAP" id="MF_01694">
    <property type="entry name" value="BioB"/>
    <property type="match status" value="1"/>
</dbReference>
<evidence type="ECO:0000256" key="13">
    <source>
        <dbReference type="HAMAP-Rule" id="MF_01694"/>
    </source>
</evidence>
<dbReference type="InterPro" id="IPR002684">
    <property type="entry name" value="Biotin_synth/BioAB"/>
</dbReference>
<evidence type="ECO:0000256" key="12">
    <source>
        <dbReference type="ARBA" id="ARBA00051157"/>
    </source>
</evidence>
<dbReference type="PANTHER" id="PTHR22976:SF2">
    <property type="entry name" value="BIOTIN SYNTHASE, MITOCHONDRIAL"/>
    <property type="match status" value="1"/>
</dbReference>
<feature type="binding site" evidence="13">
    <location>
        <position position="71"/>
    </location>
    <ligand>
        <name>[4Fe-4S] cluster</name>
        <dbReference type="ChEBI" id="CHEBI:49883"/>
        <note>4Fe-4S-S-AdoMet</note>
    </ligand>
</feature>
<dbReference type="PANTHER" id="PTHR22976">
    <property type="entry name" value="BIOTIN SYNTHASE"/>
    <property type="match status" value="1"/>
</dbReference>
<comment type="subunit">
    <text evidence="13">Homodimer.</text>
</comment>
<keyword evidence="5 13" id="KW-0808">Transferase</keyword>
<keyword evidence="9 13" id="KW-0093">Biotin biosynthesis</keyword>
<dbReference type="InterPro" id="IPR010722">
    <property type="entry name" value="BATS_dom"/>
</dbReference>
<dbReference type="SMART" id="SM00729">
    <property type="entry name" value="Elp3"/>
    <property type="match status" value="1"/>
</dbReference>